<dbReference type="EMBL" id="CACVKT020005282">
    <property type="protein sequence ID" value="CAC5394398.1"/>
    <property type="molecule type" value="Genomic_DNA"/>
</dbReference>
<name>A0A6J8CDB4_MYTCO</name>
<sequence length="152" mass="17452">MNADKNHVNSDLQPSTSPCMSTALYIVENDSNEEHVDIHEEHITSLNEECQGCIHKTLKIDALSGALEKARVDNDALLYRIRYLEEKLVRKVSLSGLVLHTVAWEESCIMNPYYSMITRISQENVEGAQVQQSHNKSTENSRYKFLRNRQFP</sequence>
<keyword evidence="2" id="KW-1185">Reference proteome</keyword>
<evidence type="ECO:0000313" key="1">
    <source>
        <dbReference type="EMBL" id="CAC5394398.1"/>
    </source>
</evidence>
<evidence type="ECO:0000313" key="2">
    <source>
        <dbReference type="Proteomes" id="UP000507470"/>
    </source>
</evidence>
<protein>
    <submittedName>
        <fullName evidence="1">Uncharacterized protein</fullName>
    </submittedName>
</protein>
<reference evidence="1 2" key="1">
    <citation type="submission" date="2020-06" db="EMBL/GenBank/DDBJ databases">
        <authorList>
            <person name="Li R."/>
            <person name="Bekaert M."/>
        </authorList>
    </citation>
    <scope>NUCLEOTIDE SEQUENCE [LARGE SCALE GENOMIC DNA]</scope>
    <source>
        <strain evidence="2">wild</strain>
    </source>
</reference>
<accession>A0A6J8CDB4</accession>
<dbReference type="Proteomes" id="UP000507470">
    <property type="component" value="Unassembled WGS sequence"/>
</dbReference>
<gene>
    <name evidence="1" type="ORF">MCOR_29147</name>
</gene>
<organism evidence="1 2">
    <name type="scientific">Mytilus coruscus</name>
    <name type="common">Sea mussel</name>
    <dbReference type="NCBI Taxonomy" id="42192"/>
    <lineage>
        <taxon>Eukaryota</taxon>
        <taxon>Metazoa</taxon>
        <taxon>Spiralia</taxon>
        <taxon>Lophotrochozoa</taxon>
        <taxon>Mollusca</taxon>
        <taxon>Bivalvia</taxon>
        <taxon>Autobranchia</taxon>
        <taxon>Pteriomorphia</taxon>
        <taxon>Mytilida</taxon>
        <taxon>Mytiloidea</taxon>
        <taxon>Mytilidae</taxon>
        <taxon>Mytilinae</taxon>
        <taxon>Mytilus</taxon>
    </lineage>
</organism>
<dbReference type="AlphaFoldDB" id="A0A6J8CDB4"/>
<proteinExistence type="predicted"/>